<protein>
    <submittedName>
        <fullName evidence="2">Uncharacterized protein</fullName>
    </submittedName>
</protein>
<evidence type="ECO:0000256" key="1">
    <source>
        <dbReference type="SAM" id="Coils"/>
    </source>
</evidence>
<evidence type="ECO:0000313" key="3">
    <source>
        <dbReference type="Proteomes" id="UP001156664"/>
    </source>
</evidence>
<dbReference type="PANTHER" id="PTHR39555">
    <property type="entry name" value="FIMBRIAL ASSEMBLY PROTEIN PILO-LIKE PROTEIN-RELATED"/>
    <property type="match status" value="1"/>
</dbReference>
<keyword evidence="3" id="KW-1185">Reference proteome</keyword>
<name>A0ABQ5YQR3_9BURK</name>
<dbReference type="EMBL" id="BSOJ01000006">
    <property type="protein sequence ID" value="GLR25601.1"/>
    <property type="molecule type" value="Genomic_DNA"/>
</dbReference>
<dbReference type="Gene3D" id="3.30.70.60">
    <property type="match status" value="1"/>
</dbReference>
<comment type="caution">
    <text evidence="2">The sequence shown here is derived from an EMBL/GenBank/DDBJ whole genome shotgun (WGS) entry which is preliminary data.</text>
</comment>
<dbReference type="InterPro" id="IPR014717">
    <property type="entry name" value="Transl_elong_EF1B/ribsomal_bS6"/>
</dbReference>
<dbReference type="Pfam" id="PF04350">
    <property type="entry name" value="PilO"/>
    <property type="match status" value="1"/>
</dbReference>
<accession>A0ABQ5YQR3</accession>
<proteinExistence type="predicted"/>
<organism evidence="2 3">
    <name type="scientific">Limnobacter litoralis</name>
    <dbReference type="NCBI Taxonomy" id="481366"/>
    <lineage>
        <taxon>Bacteria</taxon>
        <taxon>Pseudomonadati</taxon>
        <taxon>Pseudomonadota</taxon>
        <taxon>Betaproteobacteria</taxon>
        <taxon>Burkholderiales</taxon>
        <taxon>Burkholderiaceae</taxon>
        <taxon>Limnobacter</taxon>
    </lineage>
</organism>
<sequence length="179" mass="19837">MAIFTMVFWVDAVENAIELDQTIRSTLGDLNRQVTALKDKSRMEIELAQLERQLPKLKSALPNDKEMPALLDRLNASILSHSLTLGEFKPLSPMDRDVMTVIPVKVRIQGDSSNVSRIPNFLAEFPRKVSLTNFQMNYQAEQKAWVLSGQISAFAQLGVRLSAPPAVEKSAPLTGSTGQ</sequence>
<feature type="coiled-coil region" evidence="1">
    <location>
        <begin position="33"/>
        <end position="60"/>
    </location>
</feature>
<reference evidence="3" key="1">
    <citation type="journal article" date="2019" name="Int. J. Syst. Evol. Microbiol.">
        <title>The Global Catalogue of Microorganisms (GCM) 10K type strain sequencing project: providing services to taxonomists for standard genome sequencing and annotation.</title>
        <authorList>
            <consortium name="The Broad Institute Genomics Platform"/>
            <consortium name="The Broad Institute Genome Sequencing Center for Infectious Disease"/>
            <person name="Wu L."/>
            <person name="Ma J."/>
        </authorList>
    </citation>
    <scope>NUCLEOTIDE SEQUENCE [LARGE SCALE GENOMIC DNA]</scope>
    <source>
        <strain evidence="3">NBRC 105857</strain>
    </source>
</reference>
<evidence type="ECO:0000313" key="2">
    <source>
        <dbReference type="EMBL" id="GLR25601.1"/>
    </source>
</evidence>
<dbReference type="PANTHER" id="PTHR39555:SF1">
    <property type="entry name" value="TYPE IV PILUS INNER MEMBRANE COMPONENT PILO"/>
    <property type="match status" value="1"/>
</dbReference>
<gene>
    <name evidence="2" type="ORF">GCM10007875_06890</name>
</gene>
<dbReference type="Proteomes" id="UP001156664">
    <property type="component" value="Unassembled WGS sequence"/>
</dbReference>
<dbReference type="InterPro" id="IPR007445">
    <property type="entry name" value="PilO"/>
</dbReference>
<keyword evidence="1" id="KW-0175">Coiled coil</keyword>